<accession>A0ABS6JTM7</accession>
<proteinExistence type="predicted"/>
<evidence type="ECO:0000256" key="1">
    <source>
        <dbReference type="SAM" id="MobiDB-lite"/>
    </source>
</evidence>
<comment type="caution">
    <text evidence="2">The sequence shown here is derived from an EMBL/GenBank/DDBJ whole genome shotgun (WGS) entry which is preliminary data.</text>
</comment>
<keyword evidence="3" id="KW-1185">Reference proteome</keyword>
<evidence type="ECO:0000313" key="3">
    <source>
        <dbReference type="Proteomes" id="UP000790580"/>
    </source>
</evidence>
<reference evidence="2 3" key="1">
    <citation type="submission" date="2021-06" db="EMBL/GenBank/DDBJ databases">
        <title>Bacillus sp. RD4P76, an endophyte from a halophyte.</title>
        <authorList>
            <person name="Sun J.-Q."/>
        </authorList>
    </citation>
    <scope>NUCLEOTIDE SEQUENCE [LARGE SCALE GENOMIC DNA]</scope>
    <source>
        <strain evidence="2 3">JCM 17098</strain>
    </source>
</reference>
<dbReference type="Proteomes" id="UP000790580">
    <property type="component" value="Unassembled WGS sequence"/>
</dbReference>
<organism evidence="2 3">
    <name type="scientific">Evansella alkalicola</name>
    <dbReference type="NCBI Taxonomy" id="745819"/>
    <lineage>
        <taxon>Bacteria</taxon>
        <taxon>Bacillati</taxon>
        <taxon>Bacillota</taxon>
        <taxon>Bacilli</taxon>
        <taxon>Bacillales</taxon>
        <taxon>Bacillaceae</taxon>
        <taxon>Evansella</taxon>
    </lineage>
</organism>
<dbReference type="RefSeq" id="WP_176371433.1">
    <property type="nucleotide sequence ID" value="NZ_JAHQCR010000045.1"/>
</dbReference>
<feature type="compositionally biased region" description="Basic and acidic residues" evidence="1">
    <location>
        <begin position="1"/>
        <end position="11"/>
    </location>
</feature>
<protein>
    <submittedName>
        <fullName evidence="2">Uncharacterized protein</fullName>
    </submittedName>
</protein>
<feature type="compositionally biased region" description="Basic residues" evidence="1">
    <location>
        <begin position="17"/>
        <end position="28"/>
    </location>
</feature>
<gene>
    <name evidence="2" type="ORF">KS407_10810</name>
</gene>
<sequence>MGIENIDRANQENKSPNIRKGHVRYTGKRLKEEQKDENNGPNENEAKPFE</sequence>
<name>A0ABS6JTM7_9BACI</name>
<dbReference type="EMBL" id="JAHQCR010000045">
    <property type="protein sequence ID" value="MBU9721925.1"/>
    <property type="molecule type" value="Genomic_DNA"/>
</dbReference>
<feature type="compositionally biased region" description="Basic and acidic residues" evidence="1">
    <location>
        <begin position="29"/>
        <end position="50"/>
    </location>
</feature>
<feature type="region of interest" description="Disordered" evidence="1">
    <location>
        <begin position="1"/>
        <end position="50"/>
    </location>
</feature>
<evidence type="ECO:0000313" key="2">
    <source>
        <dbReference type="EMBL" id="MBU9721925.1"/>
    </source>
</evidence>